<dbReference type="Proteomes" id="UP000321204">
    <property type="component" value="Chromosome"/>
</dbReference>
<dbReference type="SUPFAM" id="SSF53955">
    <property type="entry name" value="Lysozyme-like"/>
    <property type="match status" value="1"/>
</dbReference>
<dbReference type="InterPro" id="IPR023346">
    <property type="entry name" value="Lysozyme-like_dom_sf"/>
</dbReference>
<protein>
    <submittedName>
        <fullName evidence="3">Lytic transglycosylase domain-containing protein</fullName>
    </submittedName>
</protein>
<organism evidence="3 4">
    <name type="scientific">Flavisolibacter ginsenosidimutans</name>
    <dbReference type="NCBI Taxonomy" id="661481"/>
    <lineage>
        <taxon>Bacteria</taxon>
        <taxon>Pseudomonadati</taxon>
        <taxon>Bacteroidota</taxon>
        <taxon>Chitinophagia</taxon>
        <taxon>Chitinophagales</taxon>
        <taxon>Chitinophagaceae</taxon>
        <taxon>Flavisolibacter</taxon>
    </lineage>
</organism>
<evidence type="ECO:0000256" key="1">
    <source>
        <dbReference type="ARBA" id="ARBA00007734"/>
    </source>
</evidence>
<dbReference type="Gene3D" id="1.10.530.10">
    <property type="match status" value="1"/>
</dbReference>
<feature type="domain" description="Transglycosylase SLT" evidence="2">
    <location>
        <begin position="113"/>
        <end position="213"/>
    </location>
</feature>
<proteinExistence type="inferred from homology"/>
<dbReference type="EMBL" id="CP042433">
    <property type="protein sequence ID" value="QEC56746.1"/>
    <property type="molecule type" value="Genomic_DNA"/>
</dbReference>
<name>A0A5B8UJZ1_9BACT</name>
<dbReference type="PANTHER" id="PTHR37423:SF2">
    <property type="entry name" value="MEMBRANE-BOUND LYTIC MUREIN TRANSGLYCOSYLASE C"/>
    <property type="match status" value="1"/>
</dbReference>
<evidence type="ECO:0000259" key="2">
    <source>
        <dbReference type="Pfam" id="PF01464"/>
    </source>
</evidence>
<accession>A0A5B8UJZ1</accession>
<gene>
    <name evidence="3" type="ORF">FSB75_12835</name>
</gene>
<keyword evidence="4" id="KW-1185">Reference proteome</keyword>
<comment type="similarity">
    <text evidence="1">Belongs to the transglycosylase Slt family.</text>
</comment>
<dbReference type="AlphaFoldDB" id="A0A5B8UJZ1"/>
<dbReference type="Pfam" id="PF01464">
    <property type="entry name" value="SLT"/>
    <property type="match status" value="1"/>
</dbReference>
<dbReference type="CDD" id="cd16894">
    <property type="entry name" value="MltD-like"/>
    <property type="match status" value="1"/>
</dbReference>
<dbReference type="PANTHER" id="PTHR37423">
    <property type="entry name" value="SOLUBLE LYTIC MUREIN TRANSGLYCOSYLASE-RELATED"/>
    <property type="match status" value="1"/>
</dbReference>
<dbReference type="RefSeq" id="WP_146788098.1">
    <property type="nucleotide sequence ID" value="NZ_BAABIO010000003.1"/>
</dbReference>
<sequence length="264" mass="29295">MLRRNLISKTFFGHFFLLMVLVALKQGICYAEPINTAPGKTLPFLSLYNATKKLSPDSLTAKVVATTVTLNTHVIGFVNAYIKKEDEFLQKMKGKSGSFFRTIENVFDQYGIPSQLKYLAIVESQLRTNALSRAGARGLWQLMPVTASELGLHTSGKADERTHTYRSTVAAAKYLRSLYVDFGDWLLVLAAYNSGPGTVLKAMKRSGSKNFWALQRFLPAESRGHVKRFIGIHYFFEGEGSVATQTAAEAKAYREKSCTGQASL</sequence>
<evidence type="ECO:0000313" key="4">
    <source>
        <dbReference type="Proteomes" id="UP000321204"/>
    </source>
</evidence>
<dbReference type="InterPro" id="IPR008258">
    <property type="entry name" value="Transglycosylase_SLT_dom_1"/>
</dbReference>
<reference evidence="3 4" key="1">
    <citation type="journal article" date="2015" name="Int. J. Syst. Evol. Microbiol.">
        <title>Flavisolibacter ginsenosidimutans sp. nov., with ginsenoside-converting activity isolated from soil used for cultivating ginseng.</title>
        <authorList>
            <person name="Zhao Y."/>
            <person name="Liu Q."/>
            <person name="Kang M.S."/>
            <person name="Jin F."/>
            <person name="Yu H."/>
            <person name="Im W.T."/>
        </authorList>
    </citation>
    <scope>NUCLEOTIDE SEQUENCE [LARGE SCALE GENOMIC DNA]</scope>
    <source>
        <strain evidence="3 4">Gsoil 636</strain>
    </source>
</reference>
<dbReference type="KEGG" id="fgg:FSB75_12835"/>
<dbReference type="OrthoDB" id="9815002at2"/>
<evidence type="ECO:0000313" key="3">
    <source>
        <dbReference type="EMBL" id="QEC56746.1"/>
    </source>
</evidence>